<evidence type="ECO:0000256" key="1">
    <source>
        <dbReference type="SAM" id="Phobius"/>
    </source>
</evidence>
<keyword evidence="1" id="KW-0812">Transmembrane</keyword>
<evidence type="ECO:0000313" key="4">
    <source>
        <dbReference type="Proteomes" id="UP001566132"/>
    </source>
</evidence>
<feature type="signal peptide" evidence="2">
    <location>
        <begin position="1"/>
        <end position="17"/>
    </location>
</feature>
<gene>
    <name evidence="3" type="ORF">ABEB36_010749</name>
</gene>
<feature type="transmembrane region" description="Helical" evidence="1">
    <location>
        <begin position="58"/>
        <end position="74"/>
    </location>
</feature>
<reference evidence="3 4" key="1">
    <citation type="submission" date="2024-05" db="EMBL/GenBank/DDBJ databases">
        <title>Genetic variation in Jamaican populations of the coffee berry borer (Hypothenemus hampei).</title>
        <authorList>
            <person name="Errbii M."/>
            <person name="Myrie A."/>
        </authorList>
    </citation>
    <scope>NUCLEOTIDE SEQUENCE [LARGE SCALE GENOMIC DNA]</scope>
    <source>
        <strain evidence="3">JA-Hopewell-2020-01-JO</strain>
        <tissue evidence="3">Whole body</tissue>
    </source>
</reference>
<name>A0ABD1EDK5_HYPHA</name>
<dbReference type="AlphaFoldDB" id="A0ABD1EDK5"/>
<organism evidence="3 4">
    <name type="scientific">Hypothenemus hampei</name>
    <name type="common">Coffee berry borer</name>
    <dbReference type="NCBI Taxonomy" id="57062"/>
    <lineage>
        <taxon>Eukaryota</taxon>
        <taxon>Metazoa</taxon>
        <taxon>Ecdysozoa</taxon>
        <taxon>Arthropoda</taxon>
        <taxon>Hexapoda</taxon>
        <taxon>Insecta</taxon>
        <taxon>Pterygota</taxon>
        <taxon>Neoptera</taxon>
        <taxon>Endopterygota</taxon>
        <taxon>Coleoptera</taxon>
        <taxon>Polyphaga</taxon>
        <taxon>Cucujiformia</taxon>
        <taxon>Curculionidae</taxon>
        <taxon>Scolytinae</taxon>
        <taxon>Hypothenemus</taxon>
    </lineage>
</organism>
<keyword evidence="2" id="KW-0732">Signal</keyword>
<feature type="transmembrane region" description="Helical" evidence="1">
    <location>
        <begin position="21"/>
        <end position="38"/>
    </location>
</feature>
<evidence type="ECO:0000256" key="2">
    <source>
        <dbReference type="SAM" id="SignalP"/>
    </source>
</evidence>
<dbReference type="Proteomes" id="UP001566132">
    <property type="component" value="Unassembled WGS sequence"/>
</dbReference>
<keyword evidence="4" id="KW-1185">Reference proteome</keyword>
<dbReference type="EMBL" id="JBDJPC010000008">
    <property type="protein sequence ID" value="KAL1492505.1"/>
    <property type="molecule type" value="Genomic_DNA"/>
</dbReference>
<proteinExistence type="predicted"/>
<comment type="caution">
    <text evidence="3">The sequence shown here is derived from an EMBL/GenBank/DDBJ whole genome shotgun (WGS) entry which is preliminary data.</text>
</comment>
<accession>A0ABD1EDK5</accession>
<feature type="chain" id="PRO_5044847534" evidence="2">
    <location>
        <begin position="18"/>
        <end position="185"/>
    </location>
</feature>
<protein>
    <submittedName>
        <fullName evidence="3">Uncharacterized protein</fullName>
    </submittedName>
</protein>
<keyword evidence="1" id="KW-0472">Membrane</keyword>
<evidence type="ECO:0000313" key="3">
    <source>
        <dbReference type="EMBL" id="KAL1492505.1"/>
    </source>
</evidence>
<sequence length="185" mass="20630">MWSSVVMLLLTFSVRLSDMTSVNLSFFLCLISAGYALHTYDLELASRDSVPYDLVDNAVILRTLPVIIGALFFLDMEAPKGKTPAPGSVPVKTEAKKSPQLISSDVHSNPITKSCKQMSNDDVEISNKYGIYGKDAIDYVTDTDETASIPAQNKKPARRMHSPVWSNVRKGRRVTITNYCMMKYR</sequence>
<keyword evidence="1" id="KW-1133">Transmembrane helix</keyword>